<sequence>MPKLTNLSIVHAPPSIPPPATAAVRTTPPKAKVMTPRSSSLYEAHRRSVPGRTAIPEIKVSTTPRPQRETTATNALFHSDLSKPFPFSTRKRSL</sequence>
<gene>
    <name evidence="2" type="ORF">MVEN_02205700</name>
</gene>
<evidence type="ECO:0000313" key="3">
    <source>
        <dbReference type="Proteomes" id="UP000620124"/>
    </source>
</evidence>
<dbReference type="AlphaFoldDB" id="A0A8H6X795"/>
<protein>
    <submittedName>
        <fullName evidence="2">Uncharacterized protein</fullName>
    </submittedName>
</protein>
<feature type="compositionally biased region" description="Polar residues" evidence="1">
    <location>
        <begin position="60"/>
        <end position="76"/>
    </location>
</feature>
<name>A0A8H6X795_9AGAR</name>
<dbReference type="Proteomes" id="UP000620124">
    <property type="component" value="Unassembled WGS sequence"/>
</dbReference>
<organism evidence="2 3">
    <name type="scientific">Mycena venus</name>
    <dbReference type="NCBI Taxonomy" id="2733690"/>
    <lineage>
        <taxon>Eukaryota</taxon>
        <taxon>Fungi</taxon>
        <taxon>Dikarya</taxon>
        <taxon>Basidiomycota</taxon>
        <taxon>Agaricomycotina</taxon>
        <taxon>Agaricomycetes</taxon>
        <taxon>Agaricomycetidae</taxon>
        <taxon>Agaricales</taxon>
        <taxon>Marasmiineae</taxon>
        <taxon>Mycenaceae</taxon>
        <taxon>Mycena</taxon>
    </lineage>
</organism>
<reference evidence="2" key="1">
    <citation type="submission" date="2020-05" db="EMBL/GenBank/DDBJ databases">
        <title>Mycena genomes resolve the evolution of fungal bioluminescence.</title>
        <authorList>
            <person name="Tsai I.J."/>
        </authorList>
    </citation>
    <scope>NUCLEOTIDE SEQUENCE</scope>
    <source>
        <strain evidence="2">CCC161011</strain>
    </source>
</reference>
<feature type="region of interest" description="Disordered" evidence="1">
    <location>
        <begin position="1"/>
        <end position="94"/>
    </location>
</feature>
<keyword evidence="3" id="KW-1185">Reference proteome</keyword>
<dbReference type="EMBL" id="JACAZI010000024">
    <property type="protein sequence ID" value="KAF7335519.1"/>
    <property type="molecule type" value="Genomic_DNA"/>
</dbReference>
<proteinExistence type="predicted"/>
<evidence type="ECO:0000313" key="2">
    <source>
        <dbReference type="EMBL" id="KAF7335519.1"/>
    </source>
</evidence>
<evidence type="ECO:0000256" key="1">
    <source>
        <dbReference type="SAM" id="MobiDB-lite"/>
    </source>
</evidence>
<accession>A0A8H6X795</accession>
<comment type="caution">
    <text evidence="2">The sequence shown here is derived from an EMBL/GenBank/DDBJ whole genome shotgun (WGS) entry which is preliminary data.</text>
</comment>